<dbReference type="InterPro" id="IPR011598">
    <property type="entry name" value="bHLH_dom"/>
</dbReference>
<name>A0A0D9V177_9ORYZ</name>
<keyword evidence="6" id="KW-1185">Reference proteome</keyword>
<reference evidence="6" key="2">
    <citation type="submission" date="2013-12" db="EMBL/GenBank/DDBJ databases">
        <authorList>
            <person name="Yu Y."/>
            <person name="Lee S."/>
            <person name="de Baynast K."/>
            <person name="Wissotski M."/>
            <person name="Liu L."/>
            <person name="Talag J."/>
            <person name="Goicoechea J."/>
            <person name="Angelova A."/>
            <person name="Jetty R."/>
            <person name="Kudrna D."/>
            <person name="Golser W."/>
            <person name="Rivera L."/>
            <person name="Zhang J."/>
            <person name="Wing R."/>
        </authorList>
    </citation>
    <scope>NUCLEOTIDE SEQUENCE</scope>
</reference>
<sequence>MSPPTADRQVFDGRRFRLAAAAAGGGGMGGDDETEVADALRELADDPTGGVGIVELLGLGSLPGEEKGGGGGGVEHLAKRPRVACDGEFVLPPLPMPMPEVASGFIPTPAAAAEVVVPPPYWLVVPELPTPTTRHWQWQARRPDAAALVRGALAAEGTNSGATAKAVVAKERRRRVSDKTAELLRLIPGASKLNSTAEKLRAATLHVKLLQAQVGILALIPTTAAGEEEEEEEEEENAMPSMAMAAEEKRTMRALLASSGVQERLAGEGKCLVPTSLVRAIAGDESSYNPILSRDLNRFINSLQKKKQ</sequence>
<evidence type="ECO:0000256" key="3">
    <source>
        <dbReference type="ARBA" id="ARBA00023163"/>
    </source>
</evidence>
<feature type="domain" description="BHLH" evidence="4">
    <location>
        <begin position="160"/>
        <end position="210"/>
    </location>
</feature>
<dbReference type="InterPro" id="IPR036638">
    <property type="entry name" value="HLH_DNA-bd_sf"/>
</dbReference>
<protein>
    <recommendedName>
        <fullName evidence="4">BHLH domain-containing protein</fullName>
    </recommendedName>
</protein>
<accession>A0A0D9V177</accession>
<comment type="similarity">
    <text evidence="1">Belongs to the bHLH protein family.</text>
</comment>
<dbReference type="GO" id="GO:0046983">
    <property type="term" value="F:protein dimerization activity"/>
    <property type="evidence" value="ECO:0007669"/>
    <property type="project" value="InterPro"/>
</dbReference>
<dbReference type="HOGENOM" id="CLU_083453_1_0_1"/>
<dbReference type="EnsemblPlants" id="LPERR01G14580.1">
    <property type="protein sequence ID" value="LPERR01G14580.1"/>
    <property type="gene ID" value="LPERR01G14580"/>
</dbReference>
<dbReference type="AlphaFoldDB" id="A0A0D9V177"/>
<proteinExistence type="inferred from homology"/>
<dbReference type="PROSITE" id="PS50888">
    <property type="entry name" value="BHLH"/>
    <property type="match status" value="1"/>
</dbReference>
<evidence type="ECO:0000256" key="2">
    <source>
        <dbReference type="ARBA" id="ARBA00023015"/>
    </source>
</evidence>
<dbReference type="SUPFAM" id="SSF47459">
    <property type="entry name" value="HLH, helix-loop-helix DNA-binding domain"/>
    <property type="match status" value="1"/>
</dbReference>
<dbReference type="STRING" id="77586.A0A0D9V177"/>
<reference evidence="5" key="3">
    <citation type="submission" date="2015-04" db="UniProtKB">
        <authorList>
            <consortium name="EnsemblPlants"/>
        </authorList>
    </citation>
    <scope>IDENTIFICATION</scope>
</reference>
<evidence type="ECO:0000259" key="4">
    <source>
        <dbReference type="PROSITE" id="PS50888"/>
    </source>
</evidence>
<dbReference type="Proteomes" id="UP000032180">
    <property type="component" value="Chromosome 1"/>
</dbReference>
<dbReference type="Gramene" id="LPERR01G14580.1">
    <property type="protein sequence ID" value="LPERR01G14580.1"/>
    <property type="gene ID" value="LPERR01G14580"/>
</dbReference>
<evidence type="ECO:0000313" key="5">
    <source>
        <dbReference type="EnsemblPlants" id="LPERR01G14580.1"/>
    </source>
</evidence>
<dbReference type="eggNOG" id="ENOG502S03F">
    <property type="taxonomic scope" value="Eukaryota"/>
</dbReference>
<reference evidence="5 6" key="1">
    <citation type="submission" date="2012-08" db="EMBL/GenBank/DDBJ databases">
        <title>Oryza genome evolution.</title>
        <authorList>
            <person name="Wing R.A."/>
        </authorList>
    </citation>
    <scope>NUCLEOTIDE SEQUENCE</scope>
</reference>
<organism evidence="5 6">
    <name type="scientific">Leersia perrieri</name>
    <dbReference type="NCBI Taxonomy" id="77586"/>
    <lineage>
        <taxon>Eukaryota</taxon>
        <taxon>Viridiplantae</taxon>
        <taxon>Streptophyta</taxon>
        <taxon>Embryophyta</taxon>
        <taxon>Tracheophyta</taxon>
        <taxon>Spermatophyta</taxon>
        <taxon>Magnoliopsida</taxon>
        <taxon>Liliopsida</taxon>
        <taxon>Poales</taxon>
        <taxon>Poaceae</taxon>
        <taxon>BOP clade</taxon>
        <taxon>Oryzoideae</taxon>
        <taxon>Oryzeae</taxon>
        <taxon>Oryzinae</taxon>
        <taxon>Leersia</taxon>
    </lineage>
</organism>
<keyword evidence="3" id="KW-0804">Transcription</keyword>
<evidence type="ECO:0000256" key="1">
    <source>
        <dbReference type="ARBA" id="ARBA00005510"/>
    </source>
</evidence>
<evidence type="ECO:0000313" key="6">
    <source>
        <dbReference type="Proteomes" id="UP000032180"/>
    </source>
</evidence>
<keyword evidence="2" id="KW-0805">Transcription regulation</keyword>